<dbReference type="RefSeq" id="WP_102996405.1">
    <property type="nucleotide sequence ID" value="NZ_CP025938.1"/>
</dbReference>
<dbReference type="InterPro" id="IPR027417">
    <property type="entry name" value="P-loop_NTPase"/>
</dbReference>
<reference evidence="3" key="1">
    <citation type="submission" date="2018-01" db="EMBL/GenBank/DDBJ databases">
        <title>Complete genome of Tamlana sp. UJ94.</title>
        <authorList>
            <person name="Jung J."/>
            <person name="Chung D."/>
            <person name="Bae S.S."/>
            <person name="Baek K."/>
        </authorList>
    </citation>
    <scope>NUCLEOTIDE SEQUENCE [LARGE SCALE GENOMIC DNA]</scope>
    <source>
        <strain evidence="3">UJ94</strain>
    </source>
</reference>
<sequence length="210" mass="23985">MTKRAFNVKDLLNKKFEILPFTGNWEASIGQPCKQFSMMITGPSGSGKTEFAIQLSKYLTNFGKVAYNSIEQGFSHTLQMAMQRNHMEHVADKFLILDKEQLPQLSKRLRKQRAADFIVIDSIQYLNANKKEYFQFKQEFYPKKGIIYISHIEGKEAKGALAKDIWYDVDIQVPVEGFVATPKKRLNGGGKPFIVNAERAAIYHGELETI</sequence>
<dbReference type="EMBL" id="CP025938">
    <property type="protein sequence ID" value="AUS06454.1"/>
    <property type="molecule type" value="Genomic_DNA"/>
</dbReference>
<evidence type="ECO:0000259" key="1">
    <source>
        <dbReference type="SMART" id="SM00382"/>
    </source>
</evidence>
<keyword evidence="3" id="KW-1185">Reference proteome</keyword>
<dbReference type="KEGG" id="taj:C1A40_13815"/>
<evidence type="ECO:0000313" key="2">
    <source>
        <dbReference type="EMBL" id="AUS06454.1"/>
    </source>
</evidence>
<accession>A0A2I7SKU0</accession>
<gene>
    <name evidence="2" type="ORF">C1A40_13815</name>
</gene>
<dbReference type="SUPFAM" id="SSF52540">
    <property type="entry name" value="P-loop containing nucleoside triphosphate hydrolases"/>
    <property type="match status" value="1"/>
</dbReference>
<dbReference type="Gene3D" id="3.40.50.300">
    <property type="entry name" value="P-loop containing nucleotide triphosphate hydrolases"/>
    <property type="match status" value="1"/>
</dbReference>
<evidence type="ECO:0000313" key="3">
    <source>
        <dbReference type="Proteomes" id="UP000236592"/>
    </source>
</evidence>
<dbReference type="SMART" id="SM00382">
    <property type="entry name" value="AAA"/>
    <property type="match status" value="1"/>
</dbReference>
<organism evidence="2 3">
    <name type="scientific">Pseudotamlana carrageenivorans</name>
    <dbReference type="NCBI Taxonomy" id="2069432"/>
    <lineage>
        <taxon>Bacteria</taxon>
        <taxon>Pseudomonadati</taxon>
        <taxon>Bacteroidota</taxon>
        <taxon>Flavobacteriia</taxon>
        <taxon>Flavobacteriales</taxon>
        <taxon>Flavobacteriaceae</taxon>
        <taxon>Pseudotamlana</taxon>
    </lineage>
</organism>
<proteinExistence type="predicted"/>
<dbReference type="InterPro" id="IPR003593">
    <property type="entry name" value="AAA+_ATPase"/>
</dbReference>
<dbReference type="AlphaFoldDB" id="A0A2I7SKU0"/>
<feature type="domain" description="AAA+ ATPase" evidence="1">
    <location>
        <begin position="34"/>
        <end position="177"/>
    </location>
</feature>
<dbReference type="OrthoDB" id="796468at2"/>
<protein>
    <recommendedName>
        <fullName evidence="1">AAA+ ATPase domain-containing protein</fullName>
    </recommendedName>
</protein>
<name>A0A2I7SKU0_9FLAO</name>
<dbReference type="Proteomes" id="UP000236592">
    <property type="component" value="Chromosome"/>
</dbReference>